<dbReference type="SUPFAM" id="SSF53474">
    <property type="entry name" value="alpha/beta-Hydrolases"/>
    <property type="match status" value="1"/>
</dbReference>
<evidence type="ECO:0000256" key="1">
    <source>
        <dbReference type="ARBA" id="ARBA00022801"/>
    </source>
</evidence>
<evidence type="ECO:0000313" key="4">
    <source>
        <dbReference type="Proteomes" id="UP001303760"/>
    </source>
</evidence>
<feature type="domain" description="Serine hydrolase" evidence="2">
    <location>
        <begin position="2"/>
        <end position="227"/>
    </location>
</feature>
<organism evidence="3 4">
    <name type="scientific">Achaetomium macrosporum</name>
    <dbReference type="NCBI Taxonomy" id="79813"/>
    <lineage>
        <taxon>Eukaryota</taxon>
        <taxon>Fungi</taxon>
        <taxon>Dikarya</taxon>
        <taxon>Ascomycota</taxon>
        <taxon>Pezizomycotina</taxon>
        <taxon>Sordariomycetes</taxon>
        <taxon>Sordariomycetidae</taxon>
        <taxon>Sordariales</taxon>
        <taxon>Chaetomiaceae</taxon>
        <taxon>Achaetomium</taxon>
    </lineage>
</organism>
<reference evidence="3" key="1">
    <citation type="journal article" date="2023" name="Mol. Phylogenet. Evol.">
        <title>Genome-scale phylogeny and comparative genomics of the fungal order Sordariales.</title>
        <authorList>
            <person name="Hensen N."/>
            <person name="Bonometti L."/>
            <person name="Westerberg I."/>
            <person name="Brannstrom I.O."/>
            <person name="Guillou S."/>
            <person name="Cros-Aarteil S."/>
            <person name="Calhoun S."/>
            <person name="Haridas S."/>
            <person name="Kuo A."/>
            <person name="Mondo S."/>
            <person name="Pangilinan J."/>
            <person name="Riley R."/>
            <person name="LaButti K."/>
            <person name="Andreopoulos B."/>
            <person name="Lipzen A."/>
            <person name="Chen C."/>
            <person name="Yan M."/>
            <person name="Daum C."/>
            <person name="Ng V."/>
            <person name="Clum A."/>
            <person name="Steindorff A."/>
            <person name="Ohm R.A."/>
            <person name="Martin F."/>
            <person name="Silar P."/>
            <person name="Natvig D.O."/>
            <person name="Lalanne C."/>
            <person name="Gautier V."/>
            <person name="Ament-Velasquez S.L."/>
            <person name="Kruys A."/>
            <person name="Hutchinson M.I."/>
            <person name="Powell A.J."/>
            <person name="Barry K."/>
            <person name="Miller A.N."/>
            <person name="Grigoriev I.V."/>
            <person name="Debuchy R."/>
            <person name="Gladieux P."/>
            <person name="Hiltunen Thoren M."/>
            <person name="Johannesson H."/>
        </authorList>
    </citation>
    <scope>NUCLEOTIDE SEQUENCE</scope>
    <source>
        <strain evidence="3">CBS 532.94</strain>
    </source>
</reference>
<proteinExistence type="predicted"/>
<name>A0AAN7HAP9_9PEZI</name>
<dbReference type="EMBL" id="MU860186">
    <property type="protein sequence ID" value="KAK4236553.1"/>
    <property type="molecule type" value="Genomic_DNA"/>
</dbReference>
<dbReference type="PANTHER" id="PTHR48070">
    <property type="entry name" value="ESTERASE OVCA2"/>
    <property type="match status" value="1"/>
</dbReference>
<accession>A0AAN7HAP9</accession>
<dbReference type="GO" id="GO:0016787">
    <property type="term" value="F:hydrolase activity"/>
    <property type="evidence" value="ECO:0007669"/>
    <property type="project" value="UniProtKB-KW"/>
</dbReference>
<dbReference type="InterPro" id="IPR050593">
    <property type="entry name" value="LovG"/>
</dbReference>
<evidence type="ECO:0000259" key="2">
    <source>
        <dbReference type="Pfam" id="PF03959"/>
    </source>
</evidence>
<dbReference type="GO" id="GO:0005737">
    <property type="term" value="C:cytoplasm"/>
    <property type="evidence" value="ECO:0007669"/>
    <property type="project" value="TreeGrafter"/>
</dbReference>
<comment type="caution">
    <text evidence="3">The sequence shown here is derived from an EMBL/GenBank/DDBJ whole genome shotgun (WGS) entry which is preliminary data.</text>
</comment>
<dbReference type="Gene3D" id="3.40.50.1820">
    <property type="entry name" value="alpha/beta hydrolase"/>
    <property type="match status" value="1"/>
</dbReference>
<dbReference type="PANTHER" id="PTHR48070:SF4">
    <property type="entry name" value="ESTERASE ALNB"/>
    <property type="match status" value="1"/>
</dbReference>
<dbReference type="Pfam" id="PF03959">
    <property type="entry name" value="FSH1"/>
    <property type="match status" value="1"/>
</dbReference>
<evidence type="ECO:0000313" key="3">
    <source>
        <dbReference type="EMBL" id="KAK4236553.1"/>
    </source>
</evidence>
<dbReference type="GO" id="GO:0019748">
    <property type="term" value="P:secondary metabolic process"/>
    <property type="evidence" value="ECO:0007669"/>
    <property type="project" value="TreeGrafter"/>
</dbReference>
<keyword evidence="4" id="KW-1185">Reference proteome</keyword>
<dbReference type="Proteomes" id="UP001303760">
    <property type="component" value="Unassembled WGS sequence"/>
</dbReference>
<gene>
    <name evidence="3" type="ORF">C8A03DRAFT_45478</name>
</gene>
<dbReference type="InterPro" id="IPR029058">
    <property type="entry name" value="AB_hydrolase_fold"/>
</dbReference>
<keyword evidence="1 3" id="KW-0378">Hydrolase</keyword>
<dbReference type="GO" id="GO:0005634">
    <property type="term" value="C:nucleus"/>
    <property type="evidence" value="ECO:0007669"/>
    <property type="project" value="TreeGrafter"/>
</dbReference>
<dbReference type="AlphaFoldDB" id="A0AAN7HAP9"/>
<reference evidence="3" key="2">
    <citation type="submission" date="2023-05" db="EMBL/GenBank/DDBJ databases">
        <authorList>
            <consortium name="Lawrence Berkeley National Laboratory"/>
            <person name="Steindorff A."/>
            <person name="Hensen N."/>
            <person name="Bonometti L."/>
            <person name="Westerberg I."/>
            <person name="Brannstrom I.O."/>
            <person name="Guillou S."/>
            <person name="Cros-Aarteil S."/>
            <person name="Calhoun S."/>
            <person name="Haridas S."/>
            <person name="Kuo A."/>
            <person name="Mondo S."/>
            <person name="Pangilinan J."/>
            <person name="Riley R."/>
            <person name="Labutti K."/>
            <person name="Andreopoulos B."/>
            <person name="Lipzen A."/>
            <person name="Chen C."/>
            <person name="Yanf M."/>
            <person name="Daum C."/>
            <person name="Ng V."/>
            <person name="Clum A."/>
            <person name="Ohm R."/>
            <person name="Martin F."/>
            <person name="Silar P."/>
            <person name="Natvig D."/>
            <person name="Lalanne C."/>
            <person name="Gautier V."/>
            <person name="Ament-Velasquez S.L."/>
            <person name="Kruys A."/>
            <person name="Hutchinson M.I."/>
            <person name="Powell A.J."/>
            <person name="Barry K."/>
            <person name="Miller A.N."/>
            <person name="Grigoriev I.V."/>
            <person name="Debuchy R."/>
            <person name="Gladieux P."/>
            <person name="Thoren M.H."/>
            <person name="Johannesson H."/>
        </authorList>
    </citation>
    <scope>NUCLEOTIDE SEQUENCE</scope>
    <source>
        <strain evidence="3">CBS 532.94</strain>
    </source>
</reference>
<protein>
    <submittedName>
        <fullName evidence="3">Serine hydrolase FSH</fullName>
    </submittedName>
</protein>
<sequence>MKFLCLPGAYQSAYDFRRELVPLASEVERRGLATFAYAEAPSLVNAPPGWASYHFDMPPLFRFRDCLAADPFEPLRCVCHVPEGLSVEDETRVLQNSGRQEAWHCQDFQGSIDHISRLVEQDPEIDAVLGYSEGSMLAASYLVDQERKLEMHGQSRRIKFAVFIAGSPPLRACEMGWHLDLPTLHIFGCGDPFTNSAFAPGNVCAPNKSMVYAHGHGRIFPPHADDIDALANLLQEIIPTIEQRPDIFNQDDHGSMDDLEGQFRSLGV</sequence>
<dbReference type="InterPro" id="IPR005645">
    <property type="entry name" value="FSH-like_dom"/>
</dbReference>